<sequence>MEAYSLALAAEAAADRTALSEAELDALENAVDAAERSLLDALQLAGINVPKLGEENQSGDTTTPTYVDDDEHASKDEDDD</sequence>
<proteinExistence type="predicted"/>
<evidence type="ECO:0000256" key="2">
    <source>
        <dbReference type="SAM" id="MobiDB-lite"/>
    </source>
</evidence>
<feature type="compositionally biased region" description="Polar residues" evidence="2">
    <location>
        <begin position="55"/>
        <end position="65"/>
    </location>
</feature>
<dbReference type="AlphaFoldDB" id="A0A645H6M3"/>
<evidence type="ECO:0000256" key="1">
    <source>
        <dbReference type="SAM" id="Coils"/>
    </source>
</evidence>
<accession>A0A645H6M3</accession>
<feature type="coiled-coil region" evidence="1">
    <location>
        <begin position="10"/>
        <end position="44"/>
    </location>
</feature>
<organism evidence="3">
    <name type="scientific">bioreactor metagenome</name>
    <dbReference type="NCBI Taxonomy" id="1076179"/>
    <lineage>
        <taxon>unclassified sequences</taxon>
        <taxon>metagenomes</taxon>
        <taxon>ecological metagenomes</taxon>
    </lineage>
</organism>
<dbReference type="EMBL" id="VSSQ01087353">
    <property type="protein sequence ID" value="MPN34360.1"/>
    <property type="molecule type" value="Genomic_DNA"/>
</dbReference>
<evidence type="ECO:0000313" key="3">
    <source>
        <dbReference type="EMBL" id="MPN34360.1"/>
    </source>
</evidence>
<reference evidence="3" key="1">
    <citation type="submission" date="2019-08" db="EMBL/GenBank/DDBJ databases">
        <authorList>
            <person name="Kucharzyk K."/>
            <person name="Murdoch R.W."/>
            <person name="Higgins S."/>
            <person name="Loffler F."/>
        </authorList>
    </citation>
    <scope>NUCLEOTIDE SEQUENCE</scope>
</reference>
<gene>
    <name evidence="3" type="ORF">SDC9_181853</name>
</gene>
<protein>
    <submittedName>
        <fullName evidence="3">Uncharacterized protein</fullName>
    </submittedName>
</protein>
<keyword evidence="1" id="KW-0175">Coiled coil</keyword>
<feature type="region of interest" description="Disordered" evidence="2">
    <location>
        <begin position="50"/>
        <end position="80"/>
    </location>
</feature>
<feature type="compositionally biased region" description="Acidic residues" evidence="2">
    <location>
        <begin position="67"/>
        <end position="80"/>
    </location>
</feature>
<name>A0A645H6M3_9ZZZZ</name>
<comment type="caution">
    <text evidence="3">The sequence shown here is derived from an EMBL/GenBank/DDBJ whole genome shotgun (WGS) entry which is preliminary data.</text>
</comment>